<keyword evidence="8" id="KW-1185">Reference proteome</keyword>
<dbReference type="GO" id="GO:0005886">
    <property type="term" value="C:plasma membrane"/>
    <property type="evidence" value="ECO:0007669"/>
    <property type="project" value="TreeGrafter"/>
</dbReference>
<sequence>MGLRDQLYILVLALLLWSGPAHGHSHGGGGDEHGVCGEVEGDPDTYDTNLHIAAAFIVFAASIMGSMLPVMSAYVPWLHSSTTGMEMLSSFGFGVVISTAFVHMIPPAIATLNNHCLGLDYSGIAMVIVLATIYLMQLLETELVIALTKYTSGKSNDTNQRVLESGILSTPPRSPHVGHSHGVIASGPSDEETAMRQKISVLIFEAGVAVHSIIIGVELGVSSGDEFTTILIAICFHQFFEGVAVGSSAVSAFSEMKTLVLSAFGYSLTTPVGVVIGILISSTYSDTSTTALWVKGTFDAIAGGILVYTGIVELVTYHYTTNPEFHKKNFTGRGLNYMCLYLGSAAMAIVGKWA</sequence>
<dbReference type="eggNOG" id="KOG1558">
    <property type="taxonomic scope" value="Eukaryota"/>
</dbReference>
<evidence type="ECO:0000256" key="6">
    <source>
        <dbReference type="SAM" id="SignalP"/>
    </source>
</evidence>
<feature type="chain" id="PRO_5004569097" description="Solute carrier family 39 (Zinc transporter), member 1/2/3" evidence="6">
    <location>
        <begin position="24"/>
        <end position="354"/>
    </location>
</feature>
<dbReference type="GeneID" id="19954977"/>
<evidence type="ECO:0000256" key="1">
    <source>
        <dbReference type="ARBA" id="ARBA00004141"/>
    </source>
</evidence>
<dbReference type="VEuPathDB" id="FungiDB:SDRG_14250"/>
<dbReference type="RefSeq" id="XP_008618587.1">
    <property type="nucleotide sequence ID" value="XM_008620365.1"/>
</dbReference>
<proteinExistence type="predicted"/>
<dbReference type="OrthoDB" id="91983at2759"/>
<evidence type="ECO:0000256" key="5">
    <source>
        <dbReference type="SAM" id="Phobius"/>
    </source>
</evidence>
<dbReference type="EMBL" id="JH767200">
    <property type="protein sequence ID" value="EQC27974.1"/>
    <property type="molecule type" value="Genomic_DNA"/>
</dbReference>
<feature type="transmembrane region" description="Helical" evidence="5">
    <location>
        <begin position="292"/>
        <end position="315"/>
    </location>
</feature>
<feature type="transmembrane region" description="Helical" evidence="5">
    <location>
        <begin position="52"/>
        <end position="75"/>
    </location>
</feature>
<evidence type="ECO:0000313" key="8">
    <source>
        <dbReference type="Proteomes" id="UP000030762"/>
    </source>
</evidence>
<evidence type="ECO:0000313" key="7">
    <source>
        <dbReference type="EMBL" id="EQC27974.1"/>
    </source>
</evidence>
<name>T0PR80_SAPDV</name>
<feature type="transmembrane region" description="Helical" evidence="5">
    <location>
        <begin position="259"/>
        <end position="280"/>
    </location>
</feature>
<evidence type="ECO:0000256" key="4">
    <source>
        <dbReference type="ARBA" id="ARBA00023136"/>
    </source>
</evidence>
<dbReference type="InParanoid" id="T0PR80"/>
<feature type="transmembrane region" description="Helical" evidence="5">
    <location>
        <begin position="335"/>
        <end position="353"/>
    </location>
</feature>
<keyword evidence="2 5" id="KW-0812">Transmembrane</keyword>
<protein>
    <recommendedName>
        <fullName evidence="9">Solute carrier family 39 (Zinc transporter), member 1/2/3</fullName>
    </recommendedName>
</protein>
<dbReference type="Pfam" id="PF02535">
    <property type="entry name" value="Zip"/>
    <property type="match status" value="1"/>
</dbReference>
<gene>
    <name evidence="7" type="ORF">SDRG_14250</name>
</gene>
<evidence type="ECO:0000256" key="3">
    <source>
        <dbReference type="ARBA" id="ARBA00022989"/>
    </source>
</evidence>
<feature type="transmembrane region" description="Helical" evidence="5">
    <location>
        <begin position="227"/>
        <end position="247"/>
    </location>
</feature>
<evidence type="ECO:0008006" key="9">
    <source>
        <dbReference type="Google" id="ProtNLM"/>
    </source>
</evidence>
<dbReference type="Proteomes" id="UP000030762">
    <property type="component" value="Unassembled WGS sequence"/>
</dbReference>
<reference evidence="7 8" key="1">
    <citation type="submission" date="2012-04" db="EMBL/GenBank/DDBJ databases">
        <title>The Genome Sequence of Saprolegnia declina VS20.</title>
        <authorList>
            <consortium name="The Broad Institute Genome Sequencing Platform"/>
            <person name="Russ C."/>
            <person name="Nusbaum C."/>
            <person name="Tyler B."/>
            <person name="van West P."/>
            <person name="Dieguez-Uribeondo J."/>
            <person name="de Bruijn I."/>
            <person name="Tripathy S."/>
            <person name="Jiang R."/>
            <person name="Young S.K."/>
            <person name="Zeng Q."/>
            <person name="Gargeya S."/>
            <person name="Fitzgerald M."/>
            <person name="Haas B."/>
            <person name="Abouelleil A."/>
            <person name="Alvarado L."/>
            <person name="Arachchi H.M."/>
            <person name="Berlin A."/>
            <person name="Chapman S.B."/>
            <person name="Goldberg J."/>
            <person name="Griggs A."/>
            <person name="Gujja S."/>
            <person name="Hansen M."/>
            <person name="Howarth C."/>
            <person name="Imamovic A."/>
            <person name="Larimer J."/>
            <person name="McCowen C."/>
            <person name="Montmayeur A."/>
            <person name="Murphy C."/>
            <person name="Neiman D."/>
            <person name="Pearson M."/>
            <person name="Priest M."/>
            <person name="Roberts A."/>
            <person name="Saif S."/>
            <person name="Shea T."/>
            <person name="Sisk P."/>
            <person name="Sykes S."/>
            <person name="Wortman J."/>
            <person name="Nusbaum C."/>
            <person name="Birren B."/>
        </authorList>
    </citation>
    <scope>NUCLEOTIDE SEQUENCE [LARGE SCALE GENOMIC DNA]</scope>
    <source>
        <strain evidence="7 8">VS20</strain>
    </source>
</reference>
<dbReference type="STRING" id="1156394.T0PR80"/>
<feature type="transmembrane region" description="Helical" evidence="5">
    <location>
        <begin position="121"/>
        <end position="139"/>
    </location>
</feature>
<dbReference type="AlphaFoldDB" id="T0PR80"/>
<dbReference type="InterPro" id="IPR003689">
    <property type="entry name" value="ZIP"/>
</dbReference>
<organism evidence="7 8">
    <name type="scientific">Saprolegnia diclina (strain VS20)</name>
    <dbReference type="NCBI Taxonomy" id="1156394"/>
    <lineage>
        <taxon>Eukaryota</taxon>
        <taxon>Sar</taxon>
        <taxon>Stramenopiles</taxon>
        <taxon>Oomycota</taxon>
        <taxon>Saprolegniomycetes</taxon>
        <taxon>Saprolegniales</taxon>
        <taxon>Saprolegniaceae</taxon>
        <taxon>Saprolegnia</taxon>
    </lineage>
</organism>
<keyword evidence="6" id="KW-0732">Signal</keyword>
<evidence type="ECO:0000256" key="2">
    <source>
        <dbReference type="ARBA" id="ARBA00022692"/>
    </source>
</evidence>
<keyword evidence="3 5" id="KW-1133">Transmembrane helix</keyword>
<keyword evidence="4 5" id="KW-0472">Membrane</keyword>
<accession>T0PR80</accession>
<dbReference type="GO" id="GO:0005385">
    <property type="term" value="F:zinc ion transmembrane transporter activity"/>
    <property type="evidence" value="ECO:0007669"/>
    <property type="project" value="TreeGrafter"/>
</dbReference>
<feature type="transmembrane region" description="Helical" evidence="5">
    <location>
        <begin position="199"/>
        <end position="221"/>
    </location>
</feature>
<dbReference type="PANTHER" id="PTHR11040">
    <property type="entry name" value="ZINC/IRON TRANSPORTER"/>
    <property type="match status" value="1"/>
</dbReference>
<feature type="transmembrane region" description="Helical" evidence="5">
    <location>
        <begin position="87"/>
        <end position="109"/>
    </location>
</feature>
<feature type="signal peptide" evidence="6">
    <location>
        <begin position="1"/>
        <end position="23"/>
    </location>
</feature>
<comment type="subcellular location">
    <subcellularLocation>
        <location evidence="1">Membrane</location>
        <topology evidence="1">Multi-pass membrane protein</topology>
    </subcellularLocation>
</comment>
<dbReference type="PANTHER" id="PTHR11040:SF44">
    <property type="entry name" value="PROTEIN ZNTC-RELATED"/>
    <property type="match status" value="1"/>
</dbReference>
<dbReference type="OMA" id="YNPGSFT"/>